<dbReference type="Proteomes" id="UP000002027">
    <property type="component" value="Chromosome 1"/>
</dbReference>
<comment type="subunit">
    <text evidence="3 7">Homodecamer; pentamer of dimers.</text>
</comment>
<keyword evidence="11" id="KW-0489">Methyltransferase</keyword>
<dbReference type="HOGENOM" id="CLU_036645_1_0_0"/>
<dbReference type="EC" id="2.1.2.11" evidence="7"/>
<keyword evidence="7 10" id="KW-0479">Metal-binding</keyword>
<evidence type="ECO:0000313" key="12">
    <source>
        <dbReference type="Proteomes" id="UP000002027"/>
    </source>
</evidence>
<evidence type="ECO:0000256" key="3">
    <source>
        <dbReference type="ARBA" id="ARBA00011424"/>
    </source>
</evidence>
<dbReference type="STRING" id="479434.Sthe_0698"/>
<dbReference type="Gene3D" id="3.20.20.60">
    <property type="entry name" value="Phosphoenolpyruvate-binding domains"/>
    <property type="match status" value="1"/>
</dbReference>
<name>D1C1L8_SPHTD</name>
<dbReference type="NCBIfam" id="TIGR00222">
    <property type="entry name" value="panB"/>
    <property type="match status" value="1"/>
</dbReference>
<feature type="binding site" evidence="7 9">
    <location>
        <begin position="47"/>
        <end position="48"/>
    </location>
    <ligand>
        <name>3-methyl-2-oxobutanoate</name>
        <dbReference type="ChEBI" id="CHEBI:11851"/>
    </ligand>
</feature>
<feature type="binding site" evidence="7 9">
    <location>
        <position position="86"/>
    </location>
    <ligand>
        <name>3-methyl-2-oxobutanoate</name>
        <dbReference type="ChEBI" id="CHEBI:11851"/>
    </ligand>
</feature>
<evidence type="ECO:0000313" key="11">
    <source>
        <dbReference type="EMBL" id="ACZ38135.1"/>
    </source>
</evidence>
<dbReference type="InterPro" id="IPR040442">
    <property type="entry name" value="Pyrv_kinase-like_dom_sf"/>
</dbReference>
<dbReference type="GO" id="GO:0015940">
    <property type="term" value="P:pantothenate biosynthetic process"/>
    <property type="evidence" value="ECO:0007669"/>
    <property type="project" value="UniProtKB-UniRule"/>
</dbReference>
<dbReference type="OrthoDB" id="9781789at2"/>
<comment type="subcellular location">
    <subcellularLocation>
        <location evidence="7">Cytoplasm</location>
    </subcellularLocation>
</comment>
<comment type="catalytic activity">
    <reaction evidence="7">
        <text>(6R)-5,10-methylene-5,6,7,8-tetrahydrofolate + 3-methyl-2-oxobutanoate + H2O = 2-dehydropantoate + (6S)-5,6,7,8-tetrahydrofolate</text>
        <dbReference type="Rhea" id="RHEA:11824"/>
        <dbReference type="ChEBI" id="CHEBI:11561"/>
        <dbReference type="ChEBI" id="CHEBI:11851"/>
        <dbReference type="ChEBI" id="CHEBI:15377"/>
        <dbReference type="ChEBI" id="CHEBI:15636"/>
        <dbReference type="ChEBI" id="CHEBI:57453"/>
        <dbReference type="EC" id="2.1.2.11"/>
    </reaction>
</comment>
<dbReference type="KEGG" id="sti:Sthe_0698"/>
<keyword evidence="7 10" id="KW-0460">Magnesium</keyword>
<dbReference type="PANTHER" id="PTHR20881">
    <property type="entry name" value="3-METHYL-2-OXOBUTANOATE HYDROXYMETHYLTRANSFERASE"/>
    <property type="match status" value="1"/>
</dbReference>
<reference evidence="11 12" key="2">
    <citation type="journal article" date="2010" name="Stand. Genomic Sci.">
        <title>Complete genome sequence of Desulfohalobium retbaense type strain (HR(100)).</title>
        <authorList>
            <person name="Spring S."/>
            <person name="Nolan M."/>
            <person name="Lapidus A."/>
            <person name="Glavina Del Rio T."/>
            <person name="Copeland A."/>
            <person name="Tice H."/>
            <person name="Cheng J.F."/>
            <person name="Lucas S."/>
            <person name="Land M."/>
            <person name="Chen F."/>
            <person name="Bruce D."/>
            <person name="Goodwin L."/>
            <person name="Pitluck S."/>
            <person name="Ivanova N."/>
            <person name="Mavromatis K."/>
            <person name="Mikhailova N."/>
            <person name="Pati A."/>
            <person name="Chen A."/>
            <person name="Palaniappan K."/>
            <person name="Hauser L."/>
            <person name="Chang Y.J."/>
            <person name="Jeffries C.D."/>
            <person name="Munk C."/>
            <person name="Kiss H."/>
            <person name="Chain P."/>
            <person name="Han C."/>
            <person name="Brettin T."/>
            <person name="Detter J.C."/>
            <person name="Schuler E."/>
            <person name="Goker M."/>
            <person name="Rohde M."/>
            <person name="Bristow J."/>
            <person name="Eisen J.A."/>
            <person name="Markowitz V."/>
            <person name="Hugenholtz P."/>
            <person name="Kyrpides N.C."/>
            <person name="Klenk H.P."/>
        </authorList>
    </citation>
    <scope>NUCLEOTIDE SEQUENCE [LARGE SCALE GENOMIC DNA]</scope>
    <source>
        <strain evidence="12">ATCC 49802 / DSM 20745 / S 6022</strain>
    </source>
</reference>
<accession>D1C1L8</accession>
<evidence type="ECO:0000256" key="10">
    <source>
        <dbReference type="PIRSR" id="PIRSR000388-3"/>
    </source>
</evidence>
<dbReference type="GO" id="GO:0005737">
    <property type="term" value="C:cytoplasm"/>
    <property type="evidence" value="ECO:0007669"/>
    <property type="project" value="UniProtKB-SubCell"/>
</dbReference>
<comment type="similarity">
    <text evidence="2 7">Belongs to the PanB family.</text>
</comment>
<keyword evidence="12" id="KW-1185">Reference proteome</keyword>
<keyword evidence="5 7" id="KW-0808">Transferase</keyword>
<evidence type="ECO:0000256" key="7">
    <source>
        <dbReference type="HAMAP-Rule" id="MF_00156"/>
    </source>
</evidence>
<sequence>MKDARVTIADLKAMKARGERFAMLTAYDYATARLLDEAGIPALLVGDSFGMVVLGYDTTLPVTLDDMLHHVKAVVRGTKRALVVADMPFLTYQVSVEEALRNAGKLIQEGGAQAVKVEGGADVVPTVRRLTSAGIPVMGHLGLTPQSVHQFGGFKVQARTLEAIEQLIADAKTLAEAGAFAVVLECIPAPVAKVVTKSLSIPTIGIGAGPDCDAQVQVIHDLLHLIPGPLPKHAKAYANVGEMIQQAVAQYAADVASGTFPTEQESFRLPKGVTPDDVAALGAAAGGED</sequence>
<dbReference type="PIRSF" id="PIRSF000388">
    <property type="entry name" value="Pantoate_hydroxy_MeTrfase"/>
    <property type="match status" value="1"/>
</dbReference>
<evidence type="ECO:0000256" key="5">
    <source>
        <dbReference type="ARBA" id="ARBA00022679"/>
    </source>
</evidence>
<reference evidence="12" key="1">
    <citation type="submission" date="2009-11" db="EMBL/GenBank/DDBJ databases">
        <title>The complete chromosome 1 of Sphaerobacter thermophilus DSM 20745.</title>
        <authorList>
            <person name="Lucas S."/>
            <person name="Copeland A."/>
            <person name="Lapidus A."/>
            <person name="Glavina del Rio T."/>
            <person name="Dalin E."/>
            <person name="Tice H."/>
            <person name="Bruce D."/>
            <person name="Goodwin L."/>
            <person name="Pitluck S."/>
            <person name="Kyrpides N."/>
            <person name="Mavromatis K."/>
            <person name="Ivanova N."/>
            <person name="Mikhailova N."/>
            <person name="LaButti K.M."/>
            <person name="Clum A."/>
            <person name="Sun H.I."/>
            <person name="Brettin T."/>
            <person name="Detter J.C."/>
            <person name="Han C."/>
            <person name="Larimer F."/>
            <person name="Land M."/>
            <person name="Hauser L."/>
            <person name="Markowitz V."/>
            <person name="Cheng J.F."/>
            <person name="Hugenholtz P."/>
            <person name="Woyke T."/>
            <person name="Wu D."/>
            <person name="Steenblock K."/>
            <person name="Schneider S."/>
            <person name="Pukall R."/>
            <person name="Goeker M."/>
            <person name="Klenk H.P."/>
            <person name="Eisen J.A."/>
        </authorList>
    </citation>
    <scope>NUCLEOTIDE SEQUENCE [LARGE SCALE GENOMIC DNA]</scope>
    <source>
        <strain evidence="12">ATCC 49802 / DSM 20745 / S 6022</strain>
    </source>
</reference>
<dbReference type="FunCoup" id="D1C1L8">
    <property type="interactions" value="389"/>
</dbReference>
<dbReference type="eggNOG" id="COG0413">
    <property type="taxonomic scope" value="Bacteria"/>
</dbReference>
<proteinExistence type="inferred from homology"/>
<dbReference type="AlphaFoldDB" id="D1C1L8"/>
<evidence type="ECO:0000256" key="9">
    <source>
        <dbReference type="PIRSR" id="PIRSR000388-2"/>
    </source>
</evidence>
<organism evidence="11 12">
    <name type="scientific">Sphaerobacter thermophilus (strain ATCC 49802 / DSM 20745 / KCCM 41009 / NCIMB 13125 / S 6022)</name>
    <dbReference type="NCBI Taxonomy" id="479434"/>
    <lineage>
        <taxon>Bacteria</taxon>
        <taxon>Pseudomonadati</taxon>
        <taxon>Thermomicrobiota</taxon>
        <taxon>Thermomicrobia</taxon>
        <taxon>Sphaerobacterales</taxon>
        <taxon>Sphaerobacterineae</taxon>
        <taxon>Sphaerobacteraceae</taxon>
        <taxon>Sphaerobacter</taxon>
    </lineage>
</organism>
<evidence type="ECO:0000256" key="8">
    <source>
        <dbReference type="PIRSR" id="PIRSR000388-1"/>
    </source>
</evidence>
<comment type="pathway">
    <text evidence="1 7">Cofactor biosynthesis; (R)-pantothenate biosynthesis; (R)-pantoate from 3-methyl-2-oxobutanoate: step 1/2.</text>
</comment>
<feature type="binding site" evidence="7 9">
    <location>
        <position position="116"/>
    </location>
    <ligand>
        <name>3-methyl-2-oxobutanoate</name>
        <dbReference type="ChEBI" id="CHEBI:11851"/>
    </ligand>
</feature>
<feature type="binding site" evidence="7 10">
    <location>
        <position position="118"/>
    </location>
    <ligand>
        <name>Mg(2+)</name>
        <dbReference type="ChEBI" id="CHEBI:18420"/>
    </ligand>
</feature>
<dbReference type="Pfam" id="PF02548">
    <property type="entry name" value="Pantoate_transf"/>
    <property type="match status" value="1"/>
</dbReference>
<evidence type="ECO:0000256" key="2">
    <source>
        <dbReference type="ARBA" id="ARBA00008676"/>
    </source>
</evidence>
<dbReference type="CDD" id="cd06557">
    <property type="entry name" value="KPHMT-like"/>
    <property type="match status" value="1"/>
</dbReference>
<dbReference type="UniPathway" id="UPA00028">
    <property type="reaction ID" value="UER00003"/>
</dbReference>
<evidence type="ECO:0000256" key="4">
    <source>
        <dbReference type="ARBA" id="ARBA00022655"/>
    </source>
</evidence>
<dbReference type="GO" id="GO:0032259">
    <property type="term" value="P:methylation"/>
    <property type="evidence" value="ECO:0007669"/>
    <property type="project" value="UniProtKB-KW"/>
</dbReference>
<dbReference type="PANTHER" id="PTHR20881:SF0">
    <property type="entry name" value="3-METHYL-2-OXOBUTANOATE HYDROXYMETHYLTRANSFERASE"/>
    <property type="match status" value="1"/>
</dbReference>
<gene>
    <name evidence="7" type="primary">panB</name>
    <name evidence="11" type="ordered locus">Sthe_0698</name>
</gene>
<dbReference type="FunFam" id="3.20.20.60:FF:000003">
    <property type="entry name" value="3-methyl-2-oxobutanoate hydroxymethyltransferase"/>
    <property type="match status" value="1"/>
</dbReference>
<comment type="function">
    <text evidence="6 7">Catalyzes the reversible reaction in which hydroxymethyl group from 5,10-methylenetetrahydrofolate is transferred onto alpha-ketoisovalerate to form ketopantoate.</text>
</comment>
<dbReference type="GO" id="GO:0008168">
    <property type="term" value="F:methyltransferase activity"/>
    <property type="evidence" value="ECO:0007669"/>
    <property type="project" value="UniProtKB-KW"/>
</dbReference>
<dbReference type="RefSeq" id="WP_012871182.1">
    <property type="nucleotide sequence ID" value="NC_013523.1"/>
</dbReference>
<dbReference type="NCBIfam" id="NF001452">
    <property type="entry name" value="PRK00311.1"/>
    <property type="match status" value="1"/>
</dbReference>
<evidence type="ECO:0000256" key="6">
    <source>
        <dbReference type="ARBA" id="ARBA00056497"/>
    </source>
</evidence>
<dbReference type="GO" id="GO:0003864">
    <property type="term" value="F:3-methyl-2-oxobutanoate hydroxymethyltransferase activity"/>
    <property type="evidence" value="ECO:0007669"/>
    <property type="project" value="UniProtKB-UniRule"/>
</dbReference>
<comment type="cofactor">
    <cofactor evidence="7 10">
        <name>Mg(2+)</name>
        <dbReference type="ChEBI" id="CHEBI:18420"/>
    </cofactor>
    <text evidence="7 10">Binds 1 Mg(2+) ion per subunit.</text>
</comment>
<dbReference type="HAMAP" id="MF_00156">
    <property type="entry name" value="PanB"/>
    <property type="match status" value="1"/>
</dbReference>
<evidence type="ECO:0000256" key="1">
    <source>
        <dbReference type="ARBA" id="ARBA00005033"/>
    </source>
</evidence>
<feature type="binding site" evidence="7 10">
    <location>
        <position position="47"/>
    </location>
    <ligand>
        <name>Mg(2+)</name>
        <dbReference type="ChEBI" id="CHEBI:18420"/>
    </ligand>
</feature>
<dbReference type="InterPro" id="IPR003700">
    <property type="entry name" value="Pantoate_hydroxy_MeTrfase"/>
</dbReference>
<dbReference type="SUPFAM" id="SSF51621">
    <property type="entry name" value="Phosphoenolpyruvate/pyruvate domain"/>
    <property type="match status" value="1"/>
</dbReference>
<protein>
    <recommendedName>
        <fullName evidence="7">3-methyl-2-oxobutanoate hydroxymethyltransferase</fullName>
        <ecNumber evidence="7">2.1.2.11</ecNumber>
    </recommendedName>
    <alternativeName>
        <fullName evidence="7">Ketopantoate hydroxymethyltransferase</fullName>
        <shortName evidence="7">KPHMT</shortName>
    </alternativeName>
</protein>
<keyword evidence="4 7" id="KW-0566">Pantothenate biosynthesis</keyword>
<dbReference type="InterPro" id="IPR015813">
    <property type="entry name" value="Pyrv/PenolPyrv_kinase-like_dom"/>
</dbReference>
<feature type="active site" description="Proton acceptor" evidence="7 8">
    <location>
        <position position="185"/>
    </location>
</feature>
<keyword evidence="7" id="KW-0963">Cytoplasm</keyword>
<dbReference type="GO" id="GO:0000287">
    <property type="term" value="F:magnesium ion binding"/>
    <property type="evidence" value="ECO:0007669"/>
    <property type="project" value="TreeGrafter"/>
</dbReference>
<dbReference type="EMBL" id="CP001823">
    <property type="protein sequence ID" value="ACZ38135.1"/>
    <property type="molecule type" value="Genomic_DNA"/>
</dbReference>
<dbReference type="InParanoid" id="D1C1L8"/>
<feature type="binding site" evidence="7 10">
    <location>
        <position position="86"/>
    </location>
    <ligand>
        <name>Mg(2+)</name>
        <dbReference type="ChEBI" id="CHEBI:18420"/>
    </ligand>
</feature>